<dbReference type="EMBL" id="CP036291">
    <property type="protein sequence ID" value="QDU87083.1"/>
    <property type="molecule type" value="Genomic_DNA"/>
</dbReference>
<dbReference type="CDD" id="cd00880">
    <property type="entry name" value="Era_like"/>
    <property type="match status" value="1"/>
</dbReference>
<comment type="subcellular location">
    <subcellularLocation>
        <location evidence="1">Membrane</location>
        <topology evidence="1">Multi-pass membrane protein</topology>
    </subcellularLocation>
</comment>
<reference evidence="6 7" key="1">
    <citation type="submission" date="2019-02" db="EMBL/GenBank/DDBJ databases">
        <title>Deep-cultivation of Planctomycetes and their phenomic and genomic characterization uncovers novel biology.</title>
        <authorList>
            <person name="Wiegand S."/>
            <person name="Jogler M."/>
            <person name="Boedeker C."/>
            <person name="Pinto D."/>
            <person name="Vollmers J."/>
            <person name="Rivas-Marin E."/>
            <person name="Kohn T."/>
            <person name="Peeters S.H."/>
            <person name="Heuer A."/>
            <person name="Rast P."/>
            <person name="Oberbeckmann S."/>
            <person name="Bunk B."/>
            <person name="Jeske O."/>
            <person name="Meyerdierks A."/>
            <person name="Storesund J.E."/>
            <person name="Kallscheuer N."/>
            <person name="Luecker S."/>
            <person name="Lage O.M."/>
            <person name="Pohl T."/>
            <person name="Merkel B.J."/>
            <person name="Hornburger P."/>
            <person name="Mueller R.-W."/>
            <person name="Bruemmer F."/>
            <person name="Labrenz M."/>
            <person name="Spormann A.M."/>
            <person name="Op den Camp H."/>
            <person name="Overmann J."/>
            <person name="Amann R."/>
            <person name="Jetten M.S.M."/>
            <person name="Mascher T."/>
            <person name="Medema M.H."/>
            <person name="Devos D.P."/>
            <person name="Kaster A.-K."/>
            <person name="Ovreas L."/>
            <person name="Rohde M."/>
            <person name="Galperin M.Y."/>
            <person name="Jogler C."/>
        </authorList>
    </citation>
    <scope>NUCLEOTIDE SEQUENCE [LARGE SCALE GENOMIC DNA]</scope>
    <source>
        <strain evidence="6 7">Pla175</strain>
    </source>
</reference>
<dbReference type="GO" id="GO:0002098">
    <property type="term" value="P:tRNA wobble uridine modification"/>
    <property type="evidence" value="ECO:0007669"/>
    <property type="project" value="TreeGrafter"/>
</dbReference>
<dbReference type="Gene3D" id="3.40.50.300">
    <property type="entry name" value="P-loop containing nucleotide triphosphate hydrolases"/>
    <property type="match status" value="1"/>
</dbReference>
<gene>
    <name evidence="6" type="primary">era</name>
    <name evidence="6" type="ORF">Pla175_04380</name>
</gene>
<keyword evidence="4" id="KW-0472">Membrane</keyword>
<dbReference type="RefSeq" id="WP_145280901.1">
    <property type="nucleotide sequence ID" value="NZ_CP036291.1"/>
</dbReference>
<dbReference type="GO" id="GO:0030488">
    <property type="term" value="P:tRNA methylation"/>
    <property type="evidence" value="ECO:0007669"/>
    <property type="project" value="TreeGrafter"/>
</dbReference>
<dbReference type="InterPro" id="IPR005225">
    <property type="entry name" value="Small_GTP-bd"/>
</dbReference>
<dbReference type="GO" id="GO:0005525">
    <property type="term" value="F:GTP binding"/>
    <property type="evidence" value="ECO:0007669"/>
    <property type="project" value="InterPro"/>
</dbReference>
<dbReference type="InterPro" id="IPR006073">
    <property type="entry name" value="GTP-bd"/>
</dbReference>
<evidence type="ECO:0000256" key="1">
    <source>
        <dbReference type="ARBA" id="ARBA00004141"/>
    </source>
</evidence>
<dbReference type="Pfam" id="PF01926">
    <property type="entry name" value="MMR_HSR1"/>
    <property type="match status" value="1"/>
</dbReference>
<keyword evidence="7" id="KW-1185">Reference proteome</keyword>
<dbReference type="AlphaFoldDB" id="A0A518D6G8"/>
<proteinExistence type="predicted"/>
<dbReference type="GO" id="GO:0005737">
    <property type="term" value="C:cytoplasm"/>
    <property type="evidence" value="ECO:0007669"/>
    <property type="project" value="TreeGrafter"/>
</dbReference>
<name>A0A518D6G8_9BACT</name>
<evidence type="ECO:0000256" key="2">
    <source>
        <dbReference type="ARBA" id="ARBA00022692"/>
    </source>
</evidence>
<dbReference type="InterPro" id="IPR021147">
    <property type="entry name" value="DUF697"/>
</dbReference>
<dbReference type="OrthoDB" id="238366at2"/>
<evidence type="ECO:0000313" key="7">
    <source>
        <dbReference type="Proteomes" id="UP000317429"/>
    </source>
</evidence>
<dbReference type="GO" id="GO:0016020">
    <property type="term" value="C:membrane"/>
    <property type="evidence" value="ECO:0007669"/>
    <property type="project" value="UniProtKB-SubCell"/>
</dbReference>
<sequence>MPASSTPAPPIDDADFWSALGAVRSAIEHVERCNEAERAALADELRDLQDLAVKLRSGRIEIVVFGEISTGKSALINALVGEQVASTSVRGGWTKDVWKLDWAGAGYRLPGFAESQVVLIDTPGLNEVGGAERGEMARQAAERADLILFVCDSDLNETEFSALSTLAGSHKPILLVLNKTDLYSPAQLEDLLGVLRGPRLASILPPDHVVLTAAAPREVEYIIQSADGAERSEWRKPAPKVDELRGKILEVLEGEGLALVALSASMYAADRTDRVAALRVRLRADKANRIIWTYAAVKATAVSLNPVAMADIAGGIAVDATMVMNLAAVYGIELSTAGAGDLVKGILKAAGWALVGEAVASYGSSLLKGATLGASTAVTAVPQAAAAGFGSYIVGQAARFYFEQGASWGNKGPKSVVAKILANTDKRAIVDRLKSEIKKKLATNRHGGG</sequence>
<accession>A0A518D6G8</accession>
<dbReference type="KEGG" id="pnd:Pla175_04380"/>
<dbReference type="Proteomes" id="UP000317429">
    <property type="component" value="Chromosome"/>
</dbReference>
<feature type="domain" description="G" evidence="5">
    <location>
        <begin position="61"/>
        <end position="179"/>
    </location>
</feature>
<dbReference type="PANTHER" id="PTHR42714">
    <property type="entry name" value="TRNA MODIFICATION GTPASE GTPBP3"/>
    <property type="match status" value="1"/>
</dbReference>
<evidence type="ECO:0000256" key="3">
    <source>
        <dbReference type="ARBA" id="ARBA00022989"/>
    </source>
</evidence>
<evidence type="ECO:0000259" key="5">
    <source>
        <dbReference type="Pfam" id="PF01926"/>
    </source>
</evidence>
<dbReference type="InterPro" id="IPR027417">
    <property type="entry name" value="P-loop_NTPase"/>
</dbReference>
<evidence type="ECO:0000313" key="6">
    <source>
        <dbReference type="EMBL" id="QDU87083.1"/>
    </source>
</evidence>
<dbReference type="SUPFAM" id="SSF52540">
    <property type="entry name" value="P-loop containing nucleoside triphosphate hydrolases"/>
    <property type="match status" value="1"/>
</dbReference>
<organism evidence="6 7">
    <name type="scientific">Pirellulimonas nuda</name>
    <dbReference type="NCBI Taxonomy" id="2528009"/>
    <lineage>
        <taxon>Bacteria</taxon>
        <taxon>Pseudomonadati</taxon>
        <taxon>Planctomycetota</taxon>
        <taxon>Planctomycetia</taxon>
        <taxon>Pirellulales</taxon>
        <taxon>Lacipirellulaceae</taxon>
        <taxon>Pirellulimonas</taxon>
    </lineage>
</organism>
<protein>
    <submittedName>
        <fullName evidence="6">GTPase Era</fullName>
    </submittedName>
</protein>
<keyword evidence="2" id="KW-0812">Transmembrane</keyword>
<dbReference type="Pfam" id="PF05128">
    <property type="entry name" value="DUF697"/>
    <property type="match status" value="1"/>
</dbReference>
<dbReference type="NCBIfam" id="TIGR00231">
    <property type="entry name" value="small_GTP"/>
    <property type="match status" value="1"/>
</dbReference>
<evidence type="ECO:0000256" key="4">
    <source>
        <dbReference type="ARBA" id="ARBA00023136"/>
    </source>
</evidence>
<dbReference type="PANTHER" id="PTHR42714:SF6">
    <property type="entry name" value="TRANSLATION INITIATION FACTOR IF-2"/>
    <property type="match status" value="1"/>
</dbReference>
<keyword evidence="3" id="KW-1133">Transmembrane helix</keyword>